<dbReference type="AlphaFoldDB" id="A0A803P2U9"/>
<dbReference type="Gramene" id="evm.model.02.835">
    <property type="protein sequence ID" value="cds.evm.model.02.835"/>
    <property type="gene ID" value="evm.TU.02.835"/>
</dbReference>
<accession>A0A803P2U9</accession>
<sequence length="154" mass="17549">MLADVTSYHWGDCGGLDPPDPSRVLSTCEKAAPPKRKCRGAPSYIPLNTRRWANEGLLPLMLDHAMGKVIGLENQAFICQLGVEVSMLLLGNYLDFVDITQHFKQQVVQRMKYYYDIDGHPDPEKVIKTLYYEMDKGSVWHRCAVRKSSYIDVL</sequence>
<reference evidence="1" key="1">
    <citation type="submission" date="2018-11" db="EMBL/GenBank/DDBJ databases">
        <authorList>
            <person name="Grassa J C."/>
        </authorList>
    </citation>
    <scope>NUCLEOTIDE SEQUENCE [LARGE SCALE GENOMIC DNA]</scope>
</reference>
<reference evidence="1" key="2">
    <citation type="submission" date="2021-03" db="UniProtKB">
        <authorList>
            <consortium name="EnsemblPlants"/>
        </authorList>
    </citation>
    <scope>IDENTIFICATION</scope>
</reference>
<proteinExistence type="predicted"/>
<dbReference type="EMBL" id="UZAU01000136">
    <property type="status" value="NOT_ANNOTATED_CDS"/>
    <property type="molecule type" value="Genomic_DNA"/>
</dbReference>
<evidence type="ECO:0000313" key="1">
    <source>
        <dbReference type="EnsemblPlants" id="cds.evm.model.02.835"/>
    </source>
</evidence>
<protein>
    <submittedName>
        <fullName evidence="1">Uncharacterized protein</fullName>
    </submittedName>
</protein>
<dbReference type="EnsemblPlants" id="evm.model.02.835">
    <property type="protein sequence ID" value="cds.evm.model.02.835"/>
    <property type="gene ID" value="evm.TU.02.835"/>
</dbReference>
<name>A0A803P2U9_CANSA</name>
<evidence type="ECO:0000313" key="2">
    <source>
        <dbReference type="Proteomes" id="UP000596661"/>
    </source>
</evidence>
<keyword evidence="2" id="KW-1185">Reference proteome</keyword>
<organism evidence="1 2">
    <name type="scientific">Cannabis sativa</name>
    <name type="common">Hemp</name>
    <name type="synonym">Marijuana</name>
    <dbReference type="NCBI Taxonomy" id="3483"/>
    <lineage>
        <taxon>Eukaryota</taxon>
        <taxon>Viridiplantae</taxon>
        <taxon>Streptophyta</taxon>
        <taxon>Embryophyta</taxon>
        <taxon>Tracheophyta</taxon>
        <taxon>Spermatophyta</taxon>
        <taxon>Magnoliopsida</taxon>
        <taxon>eudicotyledons</taxon>
        <taxon>Gunneridae</taxon>
        <taxon>Pentapetalae</taxon>
        <taxon>rosids</taxon>
        <taxon>fabids</taxon>
        <taxon>Rosales</taxon>
        <taxon>Cannabaceae</taxon>
        <taxon>Cannabis</taxon>
    </lineage>
</organism>
<dbReference type="Proteomes" id="UP000596661">
    <property type="component" value="Chromosome 2"/>
</dbReference>